<dbReference type="EMBL" id="JASCZI010211535">
    <property type="protein sequence ID" value="MED6193994.1"/>
    <property type="molecule type" value="Genomic_DNA"/>
</dbReference>
<evidence type="ECO:0000256" key="1">
    <source>
        <dbReference type="SAM" id="MobiDB-lite"/>
    </source>
</evidence>
<accession>A0ABU6X8X1</accession>
<dbReference type="PANTHER" id="PTHR46033">
    <property type="entry name" value="PROTEIN MAIN-LIKE 2"/>
    <property type="match status" value="1"/>
</dbReference>
<organism evidence="2 3">
    <name type="scientific">Stylosanthes scabra</name>
    <dbReference type="NCBI Taxonomy" id="79078"/>
    <lineage>
        <taxon>Eukaryota</taxon>
        <taxon>Viridiplantae</taxon>
        <taxon>Streptophyta</taxon>
        <taxon>Embryophyta</taxon>
        <taxon>Tracheophyta</taxon>
        <taxon>Spermatophyta</taxon>
        <taxon>Magnoliopsida</taxon>
        <taxon>eudicotyledons</taxon>
        <taxon>Gunneridae</taxon>
        <taxon>Pentapetalae</taxon>
        <taxon>rosids</taxon>
        <taxon>fabids</taxon>
        <taxon>Fabales</taxon>
        <taxon>Fabaceae</taxon>
        <taxon>Papilionoideae</taxon>
        <taxon>50 kb inversion clade</taxon>
        <taxon>dalbergioids sensu lato</taxon>
        <taxon>Dalbergieae</taxon>
        <taxon>Pterocarpus clade</taxon>
        <taxon>Stylosanthes</taxon>
    </lineage>
</organism>
<protein>
    <recommendedName>
        <fullName evidence="4">Aminotransferase-like plant mobile domain-containing protein</fullName>
    </recommendedName>
</protein>
<name>A0ABU6X8X1_9FABA</name>
<gene>
    <name evidence="2" type="ORF">PIB30_024304</name>
</gene>
<dbReference type="InterPro" id="IPR044824">
    <property type="entry name" value="MAIN-like"/>
</dbReference>
<evidence type="ECO:0008006" key="4">
    <source>
        <dbReference type="Google" id="ProtNLM"/>
    </source>
</evidence>
<proteinExistence type="predicted"/>
<keyword evidence="3" id="KW-1185">Reference proteome</keyword>
<sequence>MLRVEKEKSGKPVIQQNVSSMILETEEMAKQRTHELLEVLNGPWVKNSIRLVDEESANRYVRLHIMELFGTTLFCDKSSTHISMQGDPVRLPGYRWAPVALACMGLGENVIPRPGFGGTIIPACSPFLWTPYDEHRLGPNAVPNDIFTRANLWNAPSPLISFECIEWCPKDRVMRKFRDWIGEWLNRVPAWHWNDPPPVGVPLDEYVTWHNGNYNAFLHLSAFDANQGQQGDSGGSEEEPEQPQQAYHAPHRSPTPAYVPASQEFEEQVSPPHERVPPPSSFPESSAQQLSSYPLFMNTVAPFLSDHMDPHAFNTLYSMVGEFDRAQRARAMEENQPAAQHPDQTIPGRLSVDSHVNAPATSGHSAARQSFYSSRSFNRRGIGEDGVHRPGSVPHVDLNFNVSWSQEGDEAARYTRFRDTDQCNSNDNDMDEDEEEDYLVTDEVGGFAECSPNRFTPSGWSTKNLKKGASRIYKIAKDHLKKK</sequence>
<reference evidence="2 3" key="1">
    <citation type="journal article" date="2023" name="Plants (Basel)">
        <title>Bridging the Gap: Combining Genomics and Transcriptomics Approaches to Understand Stylosanthes scabra, an Orphan Legume from the Brazilian Caatinga.</title>
        <authorList>
            <person name="Ferreira-Neto J.R.C."/>
            <person name="da Silva M.D."/>
            <person name="Binneck E."/>
            <person name="de Melo N.F."/>
            <person name="da Silva R.H."/>
            <person name="de Melo A.L.T.M."/>
            <person name="Pandolfi V."/>
            <person name="Bustamante F.O."/>
            <person name="Brasileiro-Vidal A.C."/>
            <person name="Benko-Iseppon A.M."/>
        </authorList>
    </citation>
    <scope>NUCLEOTIDE SEQUENCE [LARGE SCALE GENOMIC DNA]</scope>
    <source>
        <tissue evidence="2">Leaves</tissue>
    </source>
</reference>
<evidence type="ECO:0000313" key="3">
    <source>
        <dbReference type="Proteomes" id="UP001341840"/>
    </source>
</evidence>
<comment type="caution">
    <text evidence="2">The sequence shown here is derived from an EMBL/GenBank/DDBJ whole genome shotgun (WGS) entry which is preliminary data.</text>
</comment>
<dbReference type="Proteomes" id="UP001341840">
    <property type="component" value="Unassembled WGS sequence"/>
</dbReference>
<feature type="region of interest" description="Disordered" evidence="1">
    <location>
        <begin position="226"/>
        <end position="287"/>
    </location>
</feature>
<evidence type="ECO:0000313" key="2">
    <source>
        <dbReference type="EMBL" id="MED6193994.1"/>
    </source>
</evidence>
<dbReference type="PANTHER" id="PTHR46033:SF8">
    <property type="entry name" value="PROTEIN MAINTENANCE OF MERISTEMS-LIKE"/>
    <property type="match status" value="1"/>
</dbReference>